<evidence type="ECO:0000256" key="10">
    <source>
        <dbReference type="ARBA" id="ARBA00023136"/>
    </source>
</evidence>
<proteinExistence type="inferred from homology"/>
<comment type="pathway">
    <text evidence="2">Protein modification; protein glycosylation.</text>
</comment>
<dbReference type="GO" id="GO:0016757">
    <property type="term" value="F:glycosyltransferase activity"/>
    <property type="evidence" value="ECO:0007669"/>
    <property type="project" value="UniProtKB-KW"/>
</dbReference>
<evidence type="ECO:0000256" key="13">
    <source>
        <dbReference type="SAM" id="Phobius"/>
    </source>
</evidence>
<evidence type="ECO:0000256" key="2">
    <source>
        <dbReference type="ARBA" id="ARBA00004922"/>
    </source>
</evidence>
<keyword evidence="10 13" id="KW-0472">Membrane</keyword>
<gene>
    <name evidence="16" type="ORF">CDAUBV1_LOCUS17377</name>
</gene>
<organism evidence="16 17">
    <name type="scientific">Calicophoron daubneyi</name>
    <name type="common">Rumen fluke</name>
    <name type="synonym">Paramphistomum daubneyi</name>
    <dbReference type="NCBI Taxonomy" id="300641"/>
    <lineage>
        <taxon>Eukaryota</taxon>
        <taxon>Metazoa</taxon>
        <taxon>Spiralia</taxon>
        <taxon>Lophotrochozoa</taxon>
        <taxon>Platyhelminthes</taxon>
        <taxon>Trematoda</taxon>
        <taxon>Digenea</taxon>
        <taxon>Plagiorchiida</taxon>
        <taxon>Pronocephalata</taxon>
        <taxon>Paramphistomoidea</taxon>
        <taxon>Paramphistomidae</taxon>
        <taxon>Calicophoron</taxon>
    </lineage>
</organism>
<evidence type="ECO:0000256" key="7">
    <source>
        <dbReference type="ARBA" id="ARBA00022824"/>
    </source>
</evidence>
<evidence type="ECO:0000259" key="15">
    <source>
        <dbReference type="Pfam" id="PF09258"/>
    </source>
</evidence>
<dbReference type="PANTHER" id="PTHR48261">
    <property type="entry name" value="ACETYLGLUCOSAMINYLTRANSFERASE"/>
    <property type="match status" value="1"/>
</dbReference>
<keyword evidence="12" id="KW-0325">Glycoprotein</keyword>
<dbReference type="AlphaFoldDB" id="A0AAV2TZA2"/>
<name>A0AAV2TZA2_CALDB</name>
<comment type="similarity">
    <text evidence="3">Belongs to the glycosyltransferase 47 family.</text>
</comment>
<feature type="transmembrane region" description="Helical" evidence="13">
    <location>
        <begin position="6"/>
        <end position="34"/>
    </location>
</feature>
<evidence type="ECO:0000256" key="11">
    <source>
        <dbReference type="ARBA" id="ARBA00023157"/>
    </source>
</evidence>
<dbReference type="InterPro" id="IPR015338">
    <property type="entry name" value="GT64_dom"/>
</dbReference>
<sequence>MTKTGWGHWLSLLVTSIATAFLASKITFVLLLLYDQGGEWTRRTNILYSAVSTDDGAESGPDFLVFDQLLTSSDDDGSADLASVTDASSLCRMETCFDFSRCTTKFKVYIYPLSSEHAPPSASYVKILRAISRSGFLTYDPHEACLFIPSLDTLDRDPLSPEFRHLVSQQLTRLPFWNELPRSPSAAALDADLESNGKCFTLLLKKALFKIKNDTVLGVKKPPTPGRNHLLFNFYAGTWPLYKEEEYRLPLGQAMLAKASISTTHIRPKFDISLPLIHQQHPEVGGLTNSAKTRLRSVARRPLLLSFKGKRYVSGIGSASRNALFHLHNGNDIIMLTTCRHGTDWTRYADRRCAVDMAEYDKYDYEELMHNSTFCLVPRGRRLGSYRFLEALQSSCIPVMLSNDWELPFSEVIDWRRAVIWADERLLLTLPLLLRRIPDHQIMELRQQVAFLWNTYISSVESIVLTTLEIIRDRVSSHARSYTIWNSPPGALILAQKRSTDTCMVPLSRVPEYCHEQIDGGFTIVIPIRSHLCERYKERMDVFKNTVFRSPSLRKVILVWECDRLPPAEGLNSLCPVELRLIVPEELRYLPLVHGPPSPSVRFLPFPDIQTLAVFAFTMNLNLTTDQVEFGYSTWREFPNRLIGFQTAAHYWNVSSHLWEYDDTPNLANYSIIQMNAAFYHRHYHYLYWQLLNLQSLEVVDVFADCEDLLFNSLVGHLTQGPSVKLLSHEVTRASSLPWLRENENAKNTSMKIQRSACLQAFAEHFASPSSSTFWSSRQPLETDEQVVRKVGTLTTYLPLFHSSVSFIPQPNGE</sequence>
<keyword evidence="4" id="KW-0328">Glycosyltransferase</keyword>
<protein>
    <submittedName>
        <fullName evidence="16">Uncharacterized protein</fullName>
    </submittedName>
</protein>
<evidence type="ECO:0000256" key="6">
    <source>
        <dbReference type="ARBA" id="ARBA00022692"/>
    </source>
</evidence>
<reference evidence="16" key="1">
    <citation type="submission" date="2024-06" db="EMBL/GenBank/DDBJ databases">
        <authorList>
            <person name="Liu X."/>
            <person name="Lenzi L."/>
            <person name="Haldenby T S."/>
            <person name="Uol C."/>
        </authorList>
    </citation>
    <scope>NUCLEOTIDE SEQUENCE</scope>
</reference>
<dbReference type="Pfam" id="PF09258">
    <property type="entry name" value="Glyco_transf_64"/>
    <property type="match status" value="1"/>
</dbReference>
<dbReference type="InterPro" id="IPR040911">
    <property type="entry name" value="Exostosin_GT47"/>
</dbReference>
<keyword evidence="5" id="KW-0808">Transferase</keyword>
<evidence type="ECO:0000259" key="14">
    <source>
        <dbReference type="Pfam" id="PF03016"/>
    </source>
</evidence>
<comment type="caution">
    <text evidence="16">The sequence shown here is derived from an EMBL/GenBank/DDBJ whole genome shotgun (WGS) entry which is preliminary data.</text>
</comment>
<evidence type="ECO:0000256" key="1">
    <source>
        <dbReference type="ARBA" id="ARBA00004648"/>
    </source>
</evidence>
<keyword evidence="9 13" id="KW-1133">Transmembrane helix</keyword>
<evidence type="ECO:0000256" key="3">
    <source>
        <dbReference type="ARBA" id="ARBA00010271"/>
    </source>
</evidence>
<evidence type="ECO:0000313" key="16">
    <source>
        <dbReference type="EMBL" id="CAL5142098.1"/>
    </source>
</evidence>
<dbReference type="Gene3D" id="3.90.550.10">
    <property type="entry name" value="Spore Coat Polysaccharide Biosynthesis Protein SpsA, Chain A"/>
    <property type="match status" value="1"/>
</dbReference>
<accession>A0AAV2TZA2</accession>
<keyword evidence="7" id="KW-0256">Endoplasmic reticulum</keyword>
<dbReference type="Pfam" id="PF03016">
    <property type="entry name" value="Exostosin_GT47"/>
    <property type="match status" value="1"/>
</dbReference>
<dbReference type="InterPro" id="IPR004263">
    <property type="entry name" value="Exostosin"/>
</dbReference>
<evidence type="ECO:0000313" key="17">
    <source>
        <dbReference type="Proteomes" id="UP001497525"/>
    </source>
</evidence>
<evidence type="ECO:0000256" key="4">
    <source>
        <dbReference type="ARBA" id="ARBA00022676"/>
    </source>
</evidence>
<evidence type="ECO:0000256" key="5">
    <source>
        <dbReference type="ARBA" id="ARBA00022679"/>
    </source>
</evidence>
<dbReference type="PANTHER" id="PTHR48261:SF3">
    <property type="entry name" value="EXOSTOSIN GLYCOSYLTRANSFERASE 1"/>
    <property type="match status" value="1"/>
</dbReference>
<feature type="domain" description="Exostosin GT47" evidence="14">
    <location>
        <begin position="225"/>
        <end position="435"/>
    </location>
</feature>
<evidence type="ECO:0000256" key="12">
    <source>
        <dbReference type="ARBA" id="ARBA00023180"/>
    </source>
</evidence>
<feature type="domain" description="Glycosyl transferase 64" evidence="15">
    <location>
        <begin position="522"/>
        <end position="767"/>
    </location>
</feature>
<dbReference type="InterPro" id="IPR029044">
    <property type="entry name" value="Nucleotide-diphossugar_trans"/>
</dbReference>
<keyword evidence="11" id="KW-1015">Disulfide bond</keyword>
<evidence type="ECO:0000256" key="8">
    <source>
        <dbReference type="ARBA" id="ARBA00022968"/>
    </source>
</evidence>
<dbReference type="Proteomes" id="UP001497525">
    <property type="component" value="Unassembled WGS sequence"/>
</dbReference>
<dbReference type="GO" id="GO:0015012">
    <property type="term" value="P:heparan sulfate proteoglycan biosynthetic process"/>
    <property type="evidence" value="ECO:0007669"/>
    <property type="project" value="UniProtKB-ARBA"/>
</dbReference>
<comment type="subcellular location">
    <subcellularLocation>
        <location evidence="1">Endoplasmic reticulum membrane</location>
        <topology evidence="1">Single-pass type II membrane protein</topology>
    </subcellularLocation>
</comment>
<keyword evidence="6 13" id="KW-0812">Transmembrane</keyword>
<dbReference type="EMBL" id="CAXLJL010000956">
    <property type="protein sequence ID" value="CAL5142098.1"/>
    <property type="molecule type" value="Genomic_DNA"/>
</dbReference>
<keyword evidence="8" id="KW-0735">Signal-anchor</keyword>
<dbReference type="GO" id="GO:0005789">
    <property type="term" value="C:endoplasmic reticulum membrane"/>
    <property type="evidence" value="ECO:0007669"/>
    <property type="project" value="UniProtKB-SubCell"/>
</dbReference>
<evidence type="ECO:0000256" key="9">
    <source>
        <dbReference type="ARBA" id="ARBA00022989"/>
    </source>
</evidence>